<dbReference type="InterPro" id="IPR000467">
    <property type="entry name" value="G_patch_dom"/>
</dbReference>
<keyword evidence="4" id="KW-1185">Reference proteome</keyword>
<feature type="region of interest" description="Disordered" evidence="1">
    <location>
        <begin position="1"/>
        <end position="74"/>
    </location>
</feature>
<dbReference type="SMART" id="SM01173">
    <property type="entry name" value="DUF4187"/>
    <property type="match status" value="1"/>
</dbReference>
<dbReference type="OrthoDB" id="786951at2759"/>
<feature type="domain" description="G-patch" evidence="2">
    <location>
        <begin position="71"/>
        <end position="117"/>
    </location>
</feature>
<reference evidence="3" key="1">
    <citation type="journal article" date="2020" name="Stud. Mycol.">
        <title>101 Dothideomycetes genomes: a test case for predicting lifestyles and emergence of pathogens.</title>
        <authorList>
            <person name="Haridas S."/>
            <person name="Albert R."/>
            <person name="Binder M."/>
            <person name="Bloem J."/>
            <person name="Labutti K."/>
            <person name="Salamov A."/>
            <person name="Andreopoulos B."/>
            <person name="Baker S."/>
            <person name="Barry K."/>
            <person name="Bills G."/>
            <person name="Bluhm B."/>
            <person name="Cannon C."/>
            <person name="Castanera R."/>
            <person name="Culley D."/>
            <person name="Daum C."/>
            <person name="Ezra D."/>
            <person name="Gonzalez J."/>
            <person name="Henrissat B."/>
            <person name="Kuo A."/>
            <person name="Liang C."/>
            <person name="Lipzen A."/>
            <person name="Lutzoni F."/>
            <person name="Magnuson J."/>
            <person name="Mondo S."/>
            <person name="Nolan M."/>
            <person name="Ohm R."/>
            <person name="Pangilinan J."/>
            <person name="Park H.-J."/>
            <person name="Ramirez L."/>
            <person name="Alfaro M."/>
            <person name="Sun H."/>
            <person name="Tritt A."/>
            <person name="Yoshinaga Y."/>
            <person name="Zwiers L.-H."/>
            <person name="Turgeon B."/>
            <person name="Goodwin S."/>
            <person name="Spatafora J."/>
            <person name="Crous P."/>
            <person name="Grigoriev I."/>
        </authorList>
    </citation>
    <scope>NUCLEOTIDE SEQUENCE</scope>
    <source>
        <strain evidence="3">CBS 279.74</strain>
    </source>
</reference>
<dbReference type="SMART" id="SM00443">
    <property type="entry name" value="G_patch"/>
    <property type="match status" value="1"/>
</dbReference>
<dbReference type="GO" id="GO:0000776">
    <property type="term" value="C:kinetochore"/>
    <property type="evidence" value="ECO:0007669"/>
    <property type="project" value="TreeGrafter"/>
</dbReference>
<dbReference type="EMBL" id="MU005773">
    <property type="protein sequence ID" value="KAF2707573.1"/>
    <property type="molecule type" value="Genomic_DNA"/>
</dbReference>
<dbReference type="Pfam" id="PF01585">
    <property type="entry name" value="G-patch"/>
    <property type="match status" value="1"/>
</dbReference>
<dbReference type="PANTHER" id="PTHR21032:SF0">
    <property type="entry name" value="G PATCH DOMAIN-CONTAINING PROTEIN 11"/>
    <property type="match status" value="1"/>
</dbReference>
<proteinExistence type="predicted"/>
<name>A0A6G1K4N2_9PLEO</name>
<evidence type="ECO:0000313" key="3">
    <source>
        <dbReference type="EMBL" id="KAF2707573.1"/>
    </source>
</evidence>
<feature type="compositionally biased region" description="Polar residues" evidence="1">
    <location>
        <begin position="217"/>
        <end position="227"/>
    </location>
</feature>
<dbReference type="PROSITE" id="PS50174">
    <property type="entry name" value="G_PATCH"/>
    <property type="match status" value="1"/>
</dbReference>
<dbReference type="InterPro" id="IPR025239">
    <property type="entry name" value="DUF4187"/>
</dbReference>
<dbReference type="Pfam" id="PF13821">
    <property type="entry name" value="DUF4187"/>
    <property type="match status" value="1"/>
</dbReference>
<dbReference type="InterPro" id="IPR039249">
    <property type="entry name" value="GPATCH11"/>
</dbReference>
<organism evidence="3 4">
    <name type="scientific">Pleomassaria siparia CBS 279.74</name>
    <dbReference type="NCBI Taxonomy" id="1314801"/>
    <lineage>
        <taxon>Eukaryota</taxon>
        <taxon>Fungi</taxon>
        <taxon>Dikarya</taxon>
        <taxon>Ascomycota</taxon>
        <taxon>Pezizomycotina</taxon>
        <taxon>Dothideomycetes</taxon>
        <taxon>Pleosporomycetidae</taxon>
        <taxon>Pleosporales</taxon>
        <taxon>Pleomassariaceae</taxon>
        <taxon>Pleomassaria</taxon>
    </lineage>
</organism>
<evidence type="ECO:0000256" key="1">
    <source>
        <dbReference type="SAM" id="MobiDB-lite"/>
    </source>
</evidence>
<feature type="compositionally biased region" description="Basic and acidic residues" evidence="1">
    <location>
        <begin position="91"/>
        <end position="118"/>
    </location>
</feature>
<feature type="compositionally biased region" description="Basic and acidic residues" evidence="1">
    <location>
        <begin position="202"/>
        <end position="216"/>
    </location>
</feature>
<protein>
    <submittedName>
        <fullName evidence="3">G-patch-domain-containing protein</fullName>
    </submittedName>
</protein>
<feature type="compositionally biased region" description="Basic and acidic residues" evidence="1">
    <location>
        <begin position="131"/>
        <end position="161"/>
    </location>
</feature>
<feature type="compositionally biased region" description="Polar residues" evidence="1">
    <location>
        <begin position="23"/>
        <end position="32"/>
    </location>
</feature>
<evidence type="ECO:0000259" key="2">
    <source>
        <dbReference type="PROSITE" id="PS50174"/>
    </source>
</evidence>
<dbReference type="GO" id="GO:0003676">
    <property type="term" value="F:nucleic acid binding"/>
    <property type="evidence" value="ECO:0007669"/>
    <property type="project" value="InterPro"/>
</dbReference>
<dbReference type="AlphaFoldDB" id="A0A6G1K4N2"/>
<gene>
    <name evidence="3" type="ORF">K504DRAFT_435346</name>
</gene>
<evidence type="ECO:0000313" key="4">
    <source>
        <dbReference type="Proteomes" id="UP000799428"/>
    </source>
</evidence>
<feature type="region of interest" description="Disordered" evidence="1">
    <location>
        <begin position="86"/>
        <end position="161"/>
    </location>
</feature>
<feature type="compositionally biased region" description="Acidic residues" evidence="1">
    <location>
        <begin position="1"/>
        <end position="13"/>
    </location>
</feature>
<dbReference type="Proteomes" id="UP000799428">
    <property type="component" value="Unassembled WGS sequence"/>
</dbReference>
<feature type="region of interest" description="Disordered" evidence="1">
    <location>
        <begin position="202"/>
        <end position="237"/>
    </location>
</feature>
<sequence length="312" mass="35986">MVQPDEEEEEEDYMSMVFVDTPANPQHETSLQRAARKRREGEARSRIKSKAEREAEAEAAREAALSTALPSSNKGFKMMAKFGFKQGDSLGKSEDARKEPVQVNIKEDRGGIGLESEKKRKFKETMAQAAKEAKRIKATEGDYREERKQEAKNKKDERDLDNAQRIAERLAEQEFEEKNPGQTYQVPLKDINVLWRGRTQRRLEKEQDRQKQRELHNTLSSRLSTSANDEEQDDDSKIALGRDLAPFYTSLEDDDLEVGSDLMIFEALPAADRLQKVTIFLREKYHYCFWCGHRYTDITMDGCPGVTEEEHD</sequence>
<dbReference type="PANTHER" id="PTHR21032">
    <property type="entry name" value="G PATCH DOMAIN-CONTAINING PROTEIN 11"/>
    <property type="match status" value="1"/>
</dbReference>
<feature type="compositionally biased region" description="Basic and acidic residues" evidence="1">
    <location>
        <begin position="39"/>
        <end position="61"/>
    </location>
</feature>
<accession>A0A6G1K4N2</accession>